<dbReference type="Proteomes" id="UP000245202">
    <property type="component" value="Unassembled WGS sequence"/>
</dbReference>
<keyword evidence="4" id="KW-1185">Reference proteome</keyword>
<dbReference type="InterPro" id="IPR018911">
    <property type="entry name" value="Gmad2_Ig-like_dom"/>
</dbReference>
<reference evidence="3 4" key="1">
    <citation type="submission" date="2017-08" db="EMBL/GenBank/DDBJ databases">
        <title>Substantial Increase in Enzyme Production by Combined Drug-Resistance Mutations in Paenibacillus agaridevorans.</title>
        <authorList>
            <person name="Tanaka Y."/>
            <person name="Funane K."/>
            <person name="Hosaka T."/>
            <person name="Shiwa Y."/>
            <person name="Fujita N."/>
            <person name="Miyazaki T."/>
            <person name="Yoshikawa H."/>
            <person name="Murakami K."/>
            <person name="Kasahara K."/>
            <person name="Inaoka T."/>
            <person name="Hiraga Y."/>
            <person name="Ochi K."/>
        </authorList>
    </citation>
    <scope>NUCLEOTIDE SEQUENCE [LARGE SCALE GENOMIC DNA]</scope>
    <source>
        <strain evidence="3 4">T-3040</strain>
    </source>
</reference>
<sequence>MTALPSMAATQKTTYSLTEASYPVFVNNVAYTDGKLPMLNYQGSTYVPLRSVGDLLGASVAWDDALRRVHITASEDMRPCNNAFCNVSVNGSNGRYIVSGTARVFEAVMNYAVEDGHNYLLEQFHTLAEGAPAWSPFAIELEIPESGQPVNGTLTLELFEYSAKDGSRINVMSIPLETFGP</sequence>
<dbReference type="EMBL" id="BDQX01000458">
    <property type="protein sequence ID" value="GBG12394.1"/>
    <property type="molecule type" value="Genomic_DNA"/>
</dbReference>
<name>A0A2R5F716_9BACL</name>
<gene>
    <name evidence="3" type="ORF">PAT3040_07269</name>
</gene>
<protein>
    <recommendedName>
        <fullName evidence="5">Copper amine oxidase-like N-terminal domain-containing protein</fullName>
    </recommendedName>
</protein>
<dbReference type="InterPro" id="IPR012854">
    <property type="entry name" value="Cu_amine_oxidase-like_N"/>
</dbReference>
<dbReference type="Pfam" id="PF10648">
    <property type="entry name" value="Gmad2"/>
    <property type="match status" value="1"/>
</dbReference>
<dbReference type="InterPro" id="IPR036582">
    <property type="entry name" value="Mao_N_sf"/>
</dbReference>
<evidence type="ECO:0000259" key="2">
    <source>
        <dbReference type="Pfam" id="PF10648"/>
    </source>
</evidence>
<dbReference type="RefSeq" id="WP_258235324.1">
    <property type="nucleotide sequence ID" value="NZ_BDQX01000458.1"/>
</dbReference>
<organism evidence="3 4">
    <name type="scientific">Paenibacillus agaridevorans</name>
    <dbReference type="NCBI Taxonomy" id="171404"/>
    <lineage>
        <taxon>Bacteria</taxon>
        <taxon>Bacillati</taxon>
        <taxon>Bacillota</taxon>
        <taxon>Bacilli</taxon>
        <taxon>Bacillales</taxon>
        <taxon>Paenibacillaceae</taxon>
        <taxon>Paenibacillus</taxon>
    </lineage>
</organism>
<dbReference type="AlphaFoldDB" id="A0A2R5F716"/>
<evidence type="ECO:0000313" key="4">
    <source>
        <dbReference type="Proteomes" id="UP000245202"/>
    </source>
</evidence>
<dbReference type="Pfam" id="PF07833">
    <property type="entry name" value="Cu_amine_oxidN1"/>
    <property type="match status" value="1"/>
</dbReference>
<feature type="domain" description="Copper amine oxidase-like N-terminal" evidence="1">
    <location>
        <begin position="27"/>
        <end position="76"/>
    </location>
</feature>
<evidence type="ECO:0000313" key="3">
    <source>
        <dbReference type="EMBL" id="GBG12394.1"/>
    </source>
</evidence>
<proteinExistence type="predicted"/>
<evidence type="ECO:0000259" key="1">
    <source>
        <dbReference type="Pfam" id="PF07833"/>
    </source>
</evidence>
<accession>A0A2R5F716</accession>
<dbReference type="SUPFAM" id="SSF55383">
    <property type="entry name" value="Copper amine oxidase, domain N"/>
    <property type="match status" value="1"/>
</dbReference>
<comment type="caution">
    <text evidence="3">The sequence shown here is derived from an EMBL/GenBank/DDBJ whole genome shotgun (WGS) entry which is preliminary data.</text>
</comment>
<feature type="domain" description="Bacterial spore germination immunoglobulin-like" evidence="2">
    <location>
        <begin position="96"/>
        <end position="167"/>
    </location>
</feature>
<evidence type="ECO:0008006" key="5">
    <source>
        <dbReference type="Google" id="ProtNLM"/>
    </source>
</evidence>